<name>A0A835LJZ3_9MAGN</name>
<dbReference type="Gene3D" id="3.40.395.10">
    <property type="entry name" value="Adenoviral Proteinase, Chain A"/>
    <property type="match status" value="1"/>
</dbReference>
<evidence type="ECO:0000313" key="6">
    <source>
        <dbReference type="EMBL" id="KAF9598418.1"/>
    </source>
</evidence>
<dbReference type="InterPro" id="IPR038765">
    <property type="entry name" value="Papain-like_cys_pep_sf"/>
</dbReference>
<evidence type="ECO:0000256" key="4">
    <source>
        <dbReference type="ARBA" id="ARBA00022807"/>
    </source>
</evidence>
<dbReference type="GO" id="GO:0019784">
    <property type="term" value="F:deNEDDylase activity"/>
    <property type="evidence" value="ECO:0007669"/>
    <property type="project" value="InterPro"/>
</dbReference>
<keyword evidence="4" id="KW-0788">Thiol protease</keyword>
<evidence type="ECO:0000256" key="1">
    <source>
        <dbReference type="ARBA" id="ARBA00005234"/>
    </source>
</evidence>
<evidence type="ECO:0000256" key="3">
    <source>
        <dbReference type="ARBA" id="ARBA00022801"/>
    </source>
</evidence>
<dbReference type="SUPFAM" id="SSF54001">
    <property type="entry name" value="Cysteine proteinases"/>
    <property type="match status" value="1"/>
</dbReference>
<dbReference type="EMBL" id="JADFTS010000007">
    <property type="protein sequence ID" value="KAF9598418.1"/>
    <property type="molecule type" value="Genomic_DNA"/>
</dbReference>
<reference evidence="6 7" key="1">
    <citation type="submission" date="2020-10" db="EMBL/GenBank/DDBJ databases">
        <title>The Coptis chinensis genome and diversification of protoberbering-type alkaloids.</title>
        <authorList>
            <person name="Wang B."/>
            <person name="Shu S."/>
            <person name="Song C."/>
            <person name="Liu Y."/>
        </authorList>
    </citation>
    <scope>NUCLEOTIDE SEQUENCE [LARGE SCALE GENOMIC DNA]</scope>
    <source>
        <strain evidence="6">HL-2020</strain>
        <tissue evidence="6">Leaf</tissue>
    </source>
</reference>
<dbReference type="PANTHER" id="PTHR46468">
    <property type="entry name" value="SENTRIN-SPECIFIC PROTEASE 8"/>
    <property type="match status" value="1"/>
</dbReference>
<dbReference type="InterPro" id="IPR044613">
    <property type="entry name" value="Nep1/2-like"/>
</dbReference>
<dbReference type="GO" id="GO:0008234">
    <property type="term" value="F:cysteine-type peptidase activity"/>
    <property type="evidence" value="ECO:0007669"/>
    <property type="project" value="UniProtKB-KW"/>
</dbReference>
<dbReference type="PROSITE" id="PS50600">
    <property type="entry name" value="ULP_PROTEASE"/>
    <property type="match status" value="1"/>
</dbReference>
<dbReference type="GO" id="GO:0000338">
    <property type="term" value="P:protein deneddylation"/>
    <property type="evidence" value="ECO:0007669"/>
    <property type="project" value="TreeGrafter"/>
</dbReference>
<sequence>MPQSSISTVLKVGKQHPGFLKFTSIPMMDLSMGDEKILSYSDVVLRRSDLEILGGPHFLNDRIIEFYFSCLASCYPSEDILLVPPGISFWLTNCMDLDSLKDFVEPLKLPDKKLVIFSINNNKDVTQAEGGTHWSLLAYERNKNLFVHHDSLAGSNRLPAMNLYRNVARFMRISGSTLDAPLSDCTSTPQQMNGYDCGVYVIAIAKVICDWYTNCRSQDEDLWFSAMKRQIGASTVSKLRNEILVLIKDLMVKK</sequence>
<keyword evidence="7" id="KW-1185">Reference proteome</keyword>
<accession>A0A835LJZ3</accession>
<keyword evidence="3" id="KW-0378">Hydrolase</keyword>
<dbReference type="Proteomes" id="UP000631114">
    <property type="component" value="Unassembled WGS sequence"/>
</dbReference>
<comment type="similarity">
    <text evidence="1">Belongs to the peptidase C48 family.</text>
</comment>
<comment type="caution">
    <text evidence="6">The sequence shown here is derived from an EMBL/GenBank/DDBJ whole genome shotgun (WGS) entry which is preliminary data.</text>
</comment>
<feature type="domain" description="Ubiquitin-like protease family profile" evidence="5">
    <location>
        <begin position="43"/>
        <end position="208"/>
    </location>
</feature>
<dbReference type="Pfam" id="PF02902">
    <property type="entry name" value="Peptidase_C48"/>
    <property type="match status" value="1"/>
</dbReference>
<keyword evidence="2" id="KW-0645">Protease</keyword>
<evidence type="ECO:0000256" key="2">
    <source>
        <dbReference type="ARBA" id="ARBA00022670"/>
    </source>
</evidence>
<gene>
    <name evidence="6" type="ORF">IFM89_027851</name>
</gene>
<proteinExistence type="inferred from homology"/>
<dbReference type="AlphaFoldDB" id="A0A835LJZ3"/>
<evidence type="ECO:0000313" key="7">
    <source>
        <dbReference type="Proteomes" id="UP000631114"/>
    </source>
</evidence>
<dbReference type="OrthoDB" id="5065855at2759"/>
<dbReference type="GO" id="GO:0006508">
    <property type="term" value="P:proteolysis"/>
    <property type="evidence" value="ECO:0007669"/>
    <property type="project" value="UniProtKB-KW"/>
</dbReference>
<organism evidence="6 7">
    <name type="scientific">Coptis chinensis</name>
    <dbReference type="NCBI Taxonomy" id="261450"/>
    <lineage>
        <taxon>Eukaryota</taxon>
        <taxon>Viridiplantae</taxon>
        <taxon>Streptophyta</taxon>
        <taxon>Embryophyta</taxon>
        <taxon>Tracheophyta</taxon>
        <taxon>Spermatophyta</taxon>
        <taxon>Magnoliopsida</taxon>
        <taxon>Ranunculales</taxon>
        <taxon>Ranunculaceae</taxon>
        <taxon>Coptidoideae</taxon>
        <taxon>Coptis</taxon>
    </lineage>
</organism>
<protein>
    <recommendedName>
        <fullName evidence="5">Ubiquitin-like protease family profile domain-containing protein</fullName>
    </recommendedName>
</protein>
<dbReference type="PANTHER" id="PTHR46468:SF1">
    <property type="entry name" value="SENTRIN-SPECIFIC PROTEASE 8"/>
    <property type="match status" value="1"/>
</dbReference>
<dbReference type="InterPro" id="IPR003653">
    <property type="entry name" value="Peptidase_C48_C"/>
</dbReference>
<evidence type="ECO:0000259" key="5">
    <source>
        <dbReference type="PROSITE" id="PS50600"/>
    </source>
</evidence>